<dbReference type="NCBIfam" id="NF009007">
    <property type="entry name" value="PRK12352.1"/>
    <property type="match status" value="1"/>
</dbReference>
<evidence type="ECO:0000256" key="5">
    <source>
        <dbReference type="PIRNR" id="PIRNR000723"/>
    </source>
</evidence>
<comment type="similarity">
    <text evidence="1 5">Belongs to the carbamate kinase family.</text>
</comment>
<accession>A0A7C4THD8</accession>
<dbReference type="NCBIfam" id="TIGR00746">
    <property type="entry name" value="arcC"/>
    <property type="match status" value="1"/>
</dbReference>
<comment type="caution">
    <text evidence="7">The sequence shown here is derived from an EMBL/GenBank/DDBJ whole genome shotgun (WGS) entry which is preliminary data.</text>
</comment>
<dbReference type="GO" id="GO:0005829">
    <property type="term" value="C:cytosol"/>
    <property type="evidence" value="ECO:0007669"/>
    <property type="project" value="TreeGrafter"/>
</dbReference>
<dbReference type="AlphaFoldDB" id="A0A7C4THD8"/>
<keyword evidence="3 5" id="KW-0418">Kinase</keyword>
<evidence type="ECO:0000259" key="6">
    <source>
        <dbReference type="Pfam" id="PF00696"/>
    </source>
</evidence>
<dbReference type="InterPro" id="IPR003964">
    <property type="entry name" value="Carb_kinase"/>
</dbReference>
<dbReference type="CDD" id="cd04235">
    <property type="entry name" value="AAK_CK"/>
    <property type="match status" value="1"/>
</dbReference>
<dbReference type="InterPro" id="IPR001048">
    <property type="entry name" value="Asp/Glu/Uridylate_kinase"/>
</dbReference>
<dbReference type="Pfam" id="PF00696">
    <property type="entry name" value="AA_kinase"/>
    <property type="match status" value="1"/>
</dbReference>
<dbReference type="SUPFAM" id="SSF53633">
    <property type="entry name" value="Carbamate kinase-like"/>
    <property type="match status" value="1"/>
</dbReference>
<feature type="domain" description="Aspartate/glutamate/uridylate kinase" evidence="6">
    <location>
        <begin position="2"/>
        <end position="293"/>
    </location>
</feature>
<proteinExistence type="inferred from homology"/>
<dbReference type="PANTHER" id="PTHR30409">
    <property type="entry name" value="CARBAMATE KINASE"/>
    <property type="match status" value="1"/>
</dbReference>
<dbReference type="InterPro" id="IPR036393">
    <property type="entry name" value="AceGlu_kinase-like_sf"/>
</dbReference>
<dbReference type="PANTHER" id="PTHR30409:SF1">
    <property type="entry name" value="CARBAMATE KINASE-RELATED"/>
    <property type="match status" value="1"/>
</dbReference>
<dbReference type="GO" id="GO:0008804">
    <property type="term" value="F:carbamate kinase activity"/>
    <property type="evidence" value="ECO:0007669"/>
    <property type="project" value="UniProtKB-UniRule"/>
</dbReference>
<dbReference type="GO" id="GO:0019546">
    <property type="term" value="P:L-arginine deiminase pathway"/>
    <property type="evidence" value="ECO:0007669"/>
    <property type="project" value="TreeGrafter"/>
</dbReference>
<protein>
    <recommendedName>
        <fullName evidence="4 5">Carbamate kinase</fullName>
    </recommendedName>
</protein>
<organism evidence="7">
    <name type="scientific">candidate division WOR-3 bacterium</name>
    <dbReference type="NCBI Taxonomy" id="2052148"/>
    <lineage>
        <taxon>Bacteria</taxon>
        <taxon>Bacteria division WOR-3</taxon>
    </lineage>
</organism>
<dbReference type="PIRSF" id="PIRSF000723">
    <property type="entry name" value="Carbamate_kin"/>
    <property type="match status" value="1"/>
</dbReference>
<dbReference type="Gene3D" id="3.40.1160.10">
    <property type="entry name" value="Acetylglutamate kinase-like"/>
    <property type="match status" value="1"/>
</dbReference>
<dbReference type="PRINTS" id="PR01469">
    <property type="entry name" value="CARBMTKINASE"/>
</dbReference>
<evidence type="ECO:0000256" key="3">
    <source>
        <dbReference type="ARBA" id="ARBA00022777"/>
    </source>
</evidence>
<evidence type="ECO:0000256" key="1">
    <source>
        <dbReference type="ARBA" id="ARBA00011066"/>
    </source>
</evidence>
<evidence type="ECO:0000313" key="7">
    <source>
        <dbReference type="EMBL" id="HGV97521.1"/>
    </source>
</evidence>
<sequence>MKKAVIALGGNAISTTGREDIHVQFANTRKSLEVVVELIKQGYHLAITHGNGPQVGNALLRVEKTAQEIPPLPLGVIVADTEGGMGYMIEQSLQNKLRKLGIERDVVTIITQVIVDANDPSIINPTKFIGPFYNEKQAKKLAELFNWIIKEDPGRGYRRVVPSPKPLKIVNSRVIRQLVNQGIIVIAAGGGGIPVYIEIDGTYEGIDGVVDKDLASAVLAHDIGAQTLAILTGVDYVYLNFNKPDQKRLERITLSEAKRYLKEGHFPPGSMGPKIEAAIKFLESGGREVIITSLANAKRAFFEDFGTKIFPD</sequence>
<evidence type="ECO:0000256" key="4">
    <source>
        <dbReference type="NCBIfam" id="TIGR00746"/>
    </source>
</evidence>
<name>A0A7C4THD8_UNCW3</name>
<reference evidence="7" key="1">
    <citation type="journal article" date="2020" name="mSystems">
        <title>Genome- and Community-Level Interaction Insights into Carbon Utilization and Element Cycling Functions of Hydrothermarchaeota in Hydrothermal Sediment.</title>
        <authorList>
            <person name="Zhou Z."/>
            <person name="Liu Y."/>
            <person name="Xu W."/>
            <person name="Pan J."/>
            <person name="Luo Z.H."/>
            <person name="Li M."/>
        </authorList>
    </citation>
    <scope>NUCLEOTIDE SEQUENCE [LARGE SCALE GENOMIC DNA]</scope>
    <source>
        <strain evidence="7">SpSt-774</strain>
    </source>
</reference>
<dbReference type="FunFam" id="3.40.1160.10:FF:000007">
    <property type="entry name" value="Carbamate kinase"/>
    <property type="match status" value="1"/>
</dbReference>
<evidence type="ECO:0000256" key="2">
    <source>
        <dbReference type="ARBA" id="ARBA00022679"/>
    </source>
</evidence>
<dbReference type="EMBL" id="DTGZ01000082">
    <property type="protein sequence ID" value="HGV97521.1"/>
    <property type="molecule type" value="Genomic_DNA"/>
</dbReference>
<gene>
    <name evidence="7" type="primary">arcC</name>
    <name evidence="7" type="ORF">ENV60_04425</name>
</gene>
<keyword evidence="2 5" id="KW-0808">Transferase</keyword>